<evidence type="ECO:0000313" key="3">
    <source>
        <dbReference type="Proteomes" id="UP000277094"/>
    </source>
</evidence>
<keyword evidence="1" id="KW-1133">Transmembrane helix</keyword>
<dbReference type="InterPro" id="IPR019662">
    <property type="entry name" value="DUF2516"/>
</dbReference>
<sequence length="102" mass="11128">MVQTFQLESSVLGLIFLALTVVKMWALIDALTRPAAAFPAADKQTKTAWLWITGLAFAAHIIPAVVYNDQRPYGLLSLIGTVAAFVYLVDVKPALAAVTRRR</sequence>
<proteinExistence type="predicted"/>
<dbReference type="Proteomes" id="UP000277094">
    <property type="component" value="Unassembled WGS sequence"/>
</dbReference>
<gene>
    <name evidence="2" type="ORF">EFL95_15740</name>
</gene>
<name>A0A3N0DP99_9ACTN</name>
<accession>A0A3N0DP99</accession>
<protein>
    <submittedName>
        <fullName evidence="2">DUF2516 family protein</fullName>
    </submittedName>
</protein>
<keyword evidence="3" id="KW-1185">Reference proteome</keyword>
<feature type="transmembrane region" description="Helical" evidence="1">
    <location>
        <begin position="48"/>
        <end position="67"/>
    </location>
</feature>
<evidence type="ECO:0000313" key="2">
    <source>
        <dbReference type="EMBL" id="RNL77479.1"/>
    </source>
</evidence>
<dbReference type="EMBL" id="RJSG01000003">
    <property type="protein sequence ID" value="RNL77479.1"/>
    <property type="molecule type" value="Genomic_DNA"/>
</dbReference>
<dbReference type="AlphaFoldDB" id="A0A3N0DP99"/>
<organism evidence="2 3">
    <name type="scientific">Nocardioides marmorisolisilvae</name>
    <dbReference type="NCBI Taxonomy" id="1542737"/>
    <lineage>
        <taxon>Bacteria</taxon>
        <taxon>Bacillati</taxon>
        <taxon>Actinomycetota</taxon>
        <taxon>Actinomycetes</taxon>
        <taxon>Propionibacteriales</taxon>
        <taxon>Nocardioidaceae</taxon>
        <taxon>Nocardioides</taxon>
    </lineage>
</organism>
<feature type="transmembrane region" description="Helical" evidence="1">
    <location>
        <begin position="73"/>
        <end position="91"/>
    </location>
</feature>
<keyword evidence="1" id="KW-0812">Transmembrane</keyword>
<dbReference type="Pfam" id="PF10724">
    <property type="entry name" value="DUF2516"/>
    <property type="match status" value="1"/>
</dbReference>
<feature type="transmembrane region" description="Helical" evidence="1">
    <location>
        <begin position="12"/>
        <end position="28"/>
    </location>
</feature>
<comment type="caution">
    <text evidence="2">The sequence shown here is derived from an EMBL/GenBank/DDBJ whole genome shotgun (WGS) entry which is preliminary data.</text>
</comment>
<dbReference type="OrthoDB" id="4774469at2"/>
<keyword evidence="1" id="KW-0472">Membrane</keyword>
<evidence type="ECO:0000256" key="1">
    <source>
        <dbReference type="SAM" id="Phobius"/>
    </source>
</evidence>
<reference evidence="2 3" key="1">
    <citation type="submission" date="2018-11" db="EMBL/GenBank/DDBJ databases">
        <authorList>
            <person name="Li F."/>
        </authorList>
    </citation>
    <scope>NUCLEOTIDE SEQUENCE [LARGE SCALE GENOMIC DNA]</scope>
    <source>
        <strain evidence="2 3">KIS18-7</strain>
    </source>
</reference>